<gene>
    <name evidence="2" type="primary">Slmap</name>
</gene>
<sequence length="746" mass="85932">MPSALAIFTCRPNSHPFQERHVYLDEPIKIGRSVARCRPAQNNATFDCKVLSRNHALVWFDHKTNKFYLQDTKSSNGTFINSQRLSRGSEESPPCEILSGDIIQFGVDVTENTRKVTHGCIVSTIKLFLPDGMEARLRSDVIHAPLPSPVDKVAANTPSMYSQELFQLSQYLQEALHREQMLEQKLATLQRLLAITQEASDTSWQALIDEDRLLSRLEVMGNQLQACSKNQTEDSLRKELIALQEDKHNYETTAKESLRRVLQEKIEVVRKLSEVERSLSNTEDECTHLKEMNERTQEELRELANKYNGAVNEIKDLSDKLKVAEGKQEEIQQKGQAEKKELQHKIDEMEEKEQELQAKIEALQADNDFTNERLTALQEKLIVEGHLTKVVEETKLSKENQARAKESDLSDTLSPSKEKSSDDTTDAQMDEQDLNEPFAKVSLLKALLEEERKAYRNQVEESAKQIQVLQAQLQRLHIDIENLREEKDSEITSTRDELLSARDEILLLHQAAAKAASERDTDIASLQEELKKVRAELERWRKAASEYEKEITSLQNSFQLRCQQCEDQQREEATRLQGELEKLKKEWNVLETECHSLKKENVLLSSELQRQEKELHNSQKQSLELTSDLSILQMTRKELENQVGSLKEQHLRDSADLKILLSKAENQAKDVQKEYEKTQTVLSELKLKFEMTEQEKQSITDELKQCKDNLKLLREKGNNPSILQPVPAVFIGLFLAFLFWCFGPLW</sequence>
<evidence type="ECO:0000313" key="2">
    <source>
        <dbReference type="RefSeq" id="XP_073900136.1"/>
    </source>
</evidence>
<proteinExistence type="predicted"/>
<keyword evidence="1" id="KW-1185">Reference proteome</keyword>
<dbReference type="RefSeq" id="XP_073900136.1">
    <property type="nucleotide sequence ID" value="XM_074044035.1"/>
</dbReference>
<evidence type="ECO:0000313" key="1">
    <source>
        <dbReference type="Proteomes" id="UP001732720"/>
    </source>
</evidence>
<protein>
    <submittedName>
        <fullName evidence="2">Sarcolemmal membrane-associated protein isoform X22</fullName>
    </submittedName>
</protein>
<dbReference type="Proteomes" id="UP001732720">
    <property type="component" value="Chromosome 10"/>
</dbReference>
<reference evidence="2" key="1">
    <citation type="submission" date="2025-08" db="UniProtKB">
        <authorList>
            <consortium name="RefSeq"/>
        </authorList>
    </citation>
    <scope>IDENTIFICATION</scope>
</reference>
<organism evidence="1 2">
    <name type="scientific">Castor canadensis</name>
    <name type="common">American beaver</name>
    <dbReference type="NCBI Taxonomy" id="51338"/>
    <lineage>
        <taxon>Eukaryota</taxon>
        <taxon>Metazoa</taxon>
        <taxon>Chordata</taxon>
        <taxon>Craniata</taxon>
        <taxon>Vertebrata</taxon>
        <taxon>Euteleostomi</taxon>
        <taxon>Mammalia</taxon>
        <taxon>Eutheria</taxon>
        <taxon>Euarchontoglires</taxon>
        <taxon>Glires</taxon>
        <taxon>Rodentia</taxon>
        <taxon>Castorimorpha</taxon>
        <taxon>Castoridae</taxon>
        <taxon>Castor</taxon>
    </lineage>
</organism>
<accession>A0AC58K5R6</accession>
<name>A0AC58K5R6_CASCN</name>